<dbReference type="EMBL" id="CP016793">
    <property type="protein sequence ID" value="ANZ39540.1"/>
    <property type="molecule type" value="Genomic_DNA"/>
</dbReference>
<keyword evidence="7" id="KW-1185">Reference proteome</keyword>
<dbReference type="InterPro" id="IPR010497">
    <property type="entry name" value="Epoxide_hydro_N"/>
</dbReference>
<dbReference type="GO" id="GO:0097176">
    <property type="term" value="P:epoxide metabolic process"/>
    <property type="evidence" value="ECO:0007669"/>
    <property type="project" value="TreeGrafter"/>
</dbReference>
<dbReference type="KEGG" id="led:BBK82_29320"/>
<dbReference type="Proteomes" id="UP000093053">
    <property type="component" value="Chromosome"/>
</dbReference>
<evidence type="ECO:0000259" key="5">
    <source>
        <dbReference type="Pfam" id="PF06441"/>
    </source>
</evidence>
<dbReference type="RefSeq" id="WP_065917881.1">
    <property type="nucleotide sequence ID" value="NZ_CP016793.1"/>
</dbReference>
<dbReference type="PANTHER" id="PTHR21661">
    <property type="entry name" value="EPOXIDE HYDROLASE 1-RELATED"/>
    <property type="match status" value="1"/>
</dbReference>
<feature type="active site" description="Proton donor" evidence="4">
    <location>
        <position position="288"/>
    </location>
</feature>
<evidence type="ECO:0000256" key="2">
    <source>
        <dbReference type="ARBA" id="ARBA00022797"/>
    </source>
</evidence>
<feature type="domain" description="Epoxide hydrolase N-terminal" evidence="5">
    <location>
        <begin position="1"/>
        <end position="101"/>
    </location>
</feature>
<evidence type="ECO:0000256" key="3">
    <source>
        <dbReference type="ARBA" id="ARBA00022801"/>
    </source>
</evidence>
<accession>A0A1B2HPA7</accession>
<dbReference type="Gene3D" id="3.40.50.1820">
    <property type="entry name" value="alpha/beta hydrolase"/>
    <property type="match status" value="1"/>
</dbReference>
<dbReference type="PIRSF" id="PIRSF001112">
    <property type="entry name" value="Epoxide_hydrolase"/>
    <property type="match status" value="1"/>
</dbReference>
<comment type="similarity">
    <text evidence="1">Belongs to the peptidase S33 family.</text>
</comment>
<dbReference type="InterPro" id="IPR000639">
    <property type="entry name" value="Epox_hydrolase-like"/>
</dbReference>
<name>A0A1B2HPA7_9PSEU</name>
<keyword evidence="3 6" id="KW-0378">Hydrolase</keyword>
<dbReference type="SUPFAM" id="SSF53474">
    <property type="entry name" value="alpha/beta-Hydrolases"/>
    <property type="match status" value="1"/>
</dbReference>
<dbReference type="STRING" id="1586287.BBK82_29320"/>
<protein>
    <submittedName>
        <fullName evidence="6">Epoxide hydrolase</fullName>
    </submittedName>
</protein>
<dbReference type="OrthoDB" id="5171248at2"/>
<proteinExistence type="inferred from homology"/>
<evidence type="ECO:0000313" key="6">
    <source>
        <dbReference type="EMBL" id="ANZ39540.1"/>
    </source>
</evidence>
<gene>
    <name evidence="6" type="ORF">BBK82_29320</name>
</gene>
<dbReference type="Pfam" id="PF06441">
    <property type="entry name" value="EHN"/>
    <property type="match status" value="1"/>
</dbReference>
<sequence length="360" mass="40916">MKPFEINIPQADLDDLHARLDQTRWPISPEGATWAQGTPLAHLQDLARQWRSFDWRETERRLNKIPQFVTEIDGAPLHFLHVRSAKEDAEPLLLAHGWPCTGFAFEQVIEPLSRDFHVVVPTVPGFGFSGPTRELGWTVSRVAGMVATLMRRLGYDRYLAHGYDLGSLLTRELGLLDAPRVRAIHLNHIFSAHVTQENADMSVEAERLGVEKAYKYDYEQFGYVSIQSTRPQSVAYALTDSPVAQLEWIEWAFHTWSDPAVGIPLDALLTNVSIFWFTRTAGSAARYYQEGFEAWGELEPDSPVPTSVSVFPHDVGVSIRRMAERNHNIVRWQEVERGGHFAAFEVPELVVREIREAFLS</sequence>
<feature type="active site" description="Nucleophile" evidence="4">
    <location>
        <position position="164"/>
    </location>
</feature>
<dbReference type="InterPro" id="IPR029058">
    <property type="entry name" value="AB_hydrolase_fold"/>
</dbReference>
<dbReference type="PANTHER" id="PTHR21661:SF35">
    <property type="entry name" value="EPOXIDE HYDROLASE"/>
    <property type="match status" value="1"/>
</dbReference>
<evidence type="ECO:0000256" key="1">
    <source>
        <dbReference type="ARBA" id="ARBA00010088"/>
    </source>
</evidence>
<evidence type="ECO:0000313" key="7">
    <source>
        <dbReference type="Proteomes" id="UP000093053"/>
    </source>
</evidence>
<keyword evidence="2" id="KW-0058">Aromatic hydrocarbons catabolism</keyword>
<dbReference type="InterPro" id="IPR016292">
    <property type="entry name" value="Epoxide_hydrolase"/>
</dbReference>
<reference evidence="6 7" key="1">
    <citation type="submission" date="2016-07" db="EMBL/GenBank/DDBJ databases">
        <title>Complete genome sequence of the Lentzea guizhouensis DHS C013.</title>
        <authorList>
            <person name="Cao C."/>
        </authorList>
    </citation>
    <scope>NUCLEOTIDE SEQUENCE [LARGE SCALE GENOMIC DNA]</scope>
    <source>
        <strain evidence="6 7">DHS C013</strain>
    </source>
</reference>
<dbReference type="AlphaFoldDB" id="A0A1B2HPA7"/>
<feature type="active site" description="Proton acceptor" evidence="4">
    <location>
        <position position="340"/>
    </location>
</feature>
<dbReference type="PRINTS" id="PR00412">
    <property type="entry name" value="EPOXHYDRLASE"/>
</dbReference>
<organism evidence="6 7">
    <name type="scientific">Lentzea guizhouensis</name>
    <dbReference type="NCBI Taxonomy" id="1586287"/>
    <lineage>
        <taxon>Bacteria</taxon>
        <taxon>Bacillati</taxon>
        <taxon>Actinomycetota</taxon>
        <taxon>Actinomycetes</taxon>
        <taxon>Pseudonocardiales</taxon>
        <taxon>Pseudonocardiaceae</taxon>
        <taxon>Lentzea</taxon>
    </lineage>
</organism>
<dbReference type="GO" id="GO:0004301">
    <property type="term" value="F:epoxide hydrolase activity"/>
    <property type="evidence" value="ECO:0007669"/>
    <property type="project" value="TreeGrafter"/>
</dbReference>
<evidence type="ECO:0000256" key="4">
    <source>
        <dbReference type="PIRSR" id="PIRSR001112-1"/>
    </source>
</evidence>